<keyword evidence="1" id="KW-0472">Membrane</keyword>
<reference evidence="2 3" key="1">
    <citation type="submission" date="2020-02" db="EMBL/GenBank/DDBJ databases">
        <title>Genome assembly of a novel Clostridium senegalense strain.</title>
        <authorList>
            <person name="Gupta T.B."/>
            <person name="Jauregui R."/>
            <person name="Maclean P."/>
            <person name="Nawarathana A."/>
            <person name="Brightwell G."/>
        </authorList>
    </citation>
    <scope>NUCLEOTIDE SEQUENCE [LARGE SCALE GENOMIC DNA]</scope>
    <source>
        <strain evidence="2 3">AGRFS4</strain>
    </source>
</reference>
<keyword evidence="3" id="KW-1185">Reference proteome</keyword>
<evidence type="ECO:0000313" key="2">
    <source>
        <dbReference type="EMBL" id="NEU04329.1"/>
    </source>
</evidence>
<proteinExistence type="predicted"/>
<keyword evidence="1" id="KW-1133">Transmembrane helix</keyword>
<dbReference type="Pfam" id="PF14286">
    <property type="entry name" value="DHHW"/>
    <property type="match status" value="1"/>
</dbReference>
<keyword evidence="1" id="KW-0812">Transmembrane</keyword>
<dbReference type="EMBL" id="JAAGPU010000007">
    <property type="protein sequence ID" value="NEU04329.1"/>
    <property type="molecule type" value="Genomic_DNA"/>
</dbReference>
<evidence type="ECO:0008006" key="4">
    <source>
        <dbReference type="Google" id="ProtNLM"/>
    </source>
</evidence>
<organism evidence="2 3">
    <name type="scientific">Clostridium senegalense</name>
    <dbReference type="NCBI Taxonomy" id="1465809"/>
    <lineage>
        <taxon>Bacteria</taxon>
        <taxon>Bacillati</taxon>
        <taxon>Bacillota</taxon>
        <taxon>Clostridia</taxon>
        <taxon>Eubacteriales</taxon>
        <taxon>Clostridiaceae</taxon>
        <taxon>Clostridium</taxon>
    </lineage>
</organism>
<name>A0A6M0H150_9CLOT</name>
<protein>
    <recommendedName>
        <fullName evidence="4">DHHW protein</fullName>
    </recommendedName>
</protein>
<comment type="caution">
    <text evidence="2">The sequence shown here is derived from an EMBL/GenBank/DDBJ whole genome shotgun (WGS) entry which is preliminary data.</text>
</comment>
<evidence type="ECO:0000256" key="1">
    <source>
        <dbReference type="SAM" id="Phobius"/>
    </source>
</evidence>
<sequence length="381" mass="44859">MNKNNKLLKIIVAIMFIVFFTSIVALNIITPNKDFSELENRVLQKKPKFSIESLLEGKFTKKYEEYISDQFAFRDFWVELKSKCDKFIGKKESNDVYLGKDDYLLEKFKAPSQEEVDNRVNAINNFDNQSKELKKYIVLAPTAVDILKDKLPHYVVEPSEKTYLDKFKDGLNEDINFVDVYEKLNSKKDEYIYYKTDHHWTTDGAFYAYEELAKSMNLSLADKDNFDKVEVNNEFLGSLYSKGNFRDVSSDSINLYKYKNNIEEDIKIEYPLEEKESNSMYAMDNLKKKDKYTVFLDGNHPLVKISTKANSDRKLLIVKDSYANSFVPFLINDFSEIYMVDLRYYTEDLSKLIEKNEIDEMLMLYNANTFFQDTSIKTIKY</sequence>
<gene>
    <name evidence="2" type="ORF">G3M99_05510</name>
</gene>
<evidence type="ECO:0000313" key="3">
    <source>
        <dbReference type="Proteomes" id="UP000481872"/>
    </source>
</evidence>
<feature type="transmembrane region" description="Helical" evidence="1">
    <location>
        <begin position="7"/>
        <end position="29"/>
    </location>
</feature>
<accession>A0A6M0H150</accession>
<dbReference type="InterPro" id="IPR025945">
    <property type="entry name" value="DHHW"/>
</dbReference>
<dbReference type="Proteomes" id="UP000481872">
    <property type="component" value="Unassembled WGS sequence"/>
</dbReference>
<dbReference type="AlphaFoldDB" id="A0A6M0H150"/>